<dbReference type="EMBL" id="JABBJJ010000201">
    <property type="protein sequence ID" value="NMO19721.1"/>
    <property type="molecule type" value="Genomic_DNA"/>
</dbReference>
<dbReference type="AlphaFoldDB" id="A0A848LPV1"/>
<organism evidence="2 3">
    <name type="scientific">Pyxidicoccus fallax</name>
    <dbReference type="NCBI Taxonomy" id="394095"/>
    <lineage>
        <taxon>Bacteria</taxon>
        <taxon>Pseudomonadati</taxon>
        <taxon>Myxococcota</taxon>
        <taxon>Myxococcia</taxon>
        <taxon>Myxococcales</taxon>
        <taxon>Cystobacterineae</taxon>
        <taxon>Myxococcaceae</taxon>
        <taxon>Pyxidicoccus</taxon>
    </lineage>
</organism>
<name>A0A848LPV1_9BACT</name>
<protein>
    <recommendedName>
        <fullName evidence="4">Lipoprotein</fullName>
    </recommendedName>
</protein>
<dbReference type="RefSeq" id="WP_169348963.1">
    <property type="nucleotide sequence ID" value="NZ_JABBJJ010000201.1"/>
</dbReference>
<comment type="caution">
    <text evidence="2">The sequence shown here is derived from an EMBL/GenBank/DDBJ whole genome shotgun (WGS) entry which is preliminary data.</text>
</comment>
<feature type="chain" id="PRO_5032478245" description="Lipoprotein" evidence="1">
    <location>
        <begin position="20"/>
        <end position="156"/>
    </location>
</feature>
<gene>
    <name evidence="2" type="ORF">HG543_33325</name>
</gene>
<accession>A0A848LPV1</accession>
<dbReference type="PROSITE" id="PS51257">
    <property type="entry name" value="PROKAR_LIPOPROTEIN"/>
    <property type="match status" value="1"/>
</dbReference>
<proteinExistence type="predicted"/>
<feature type="signal peptide" evidence="1">
    <location>
        <begin position="1"/>
        <end position="19"/>
    </location>
</feature>
<evidence type="ECO:0000256" key="1">
    <source>
        <dbReference type="SAM" id="SignalP"/>
    </source>
</evidence>
<evidence type="ECO:0000313" key="2">
    <source>
        <dbReference type="EMBL" id="NMO19721.1"/>
    </source>
</evidence>
<keyword evidence="1" id="KW-0732">Signal</keyword>
<dbReference type="Proteomes" id="UP000518300">
    <property type="component" value="Unassembled WGS sequence"/>
</dbReference>
<evidence type="ECO:0000313" key="3">
    <source>
        <dbReference type="Proteomes" id="UP000518300"/>
    </source>
</evidence>
<evidence type="ECO:0008006" key="4">
    <source>
        <dbReference type="Google" id="ProtNLM"/>
    </source>
</evidence>
<sequence length="156" mass="16889">MNCWLRVSLLGGLAMVAAGCPTPSTTVQVYSELTVSGRIDEDCLSRIFPSSAEVKSPLHGWFVMPVEDVFGPDRQFGGVVGIQVAEADQKTTTLRVVSEARADVRPISPEEWRKAETNNELAIGRILRECASPGDQISKACIRKGHPSSAACESRM</sequence>
<keyword evidence="3" id="KW-1185">Reference proteome</keyword>
<reference evidence="2 3" key="1">
    <citation type="submission" date="2020-04" db="EMBL/GenBank/DDBJ databases">
        <title>Draft genome of Pyxidicoccus fallax type strain.</title>
        <authorList>
            <person name="Whitworth D.E."/>
        </authorList>
    </citation>
    <scope>NUCLEOTIDE SEQUENCE [LARGE SCALE GENOMIC DNA]</scope>
    <source>
        <strain evidence="2 3">DSM 14698</strain>
    </source>
</reference>